<evidence type="ECO:0000256" key="11">
    <source>
        <dbReference type="RuleBase" id="RU000488"/>
    </source>
</evidence>
<dbReference type="Pfam" id="PF00153">
    <property type="entry name" value="Mito_carr"/>
    <property type="match status" value="3"/>
</dbReference>
<keyword evidence="14" id="KW-1185">Reference proteome</keyword>
<dbReference type="PANTHER" id="PTHR45788:SF4">
    <property type="entry name" value="TRICARBOXYLATE TRANSPORT PROTEIN, MITOCHONDRIAL"/>
    <property type="match status" value="1"/>
</dbReference>
<dbReference type="RefSeq" id="XP_064709217.1">
    <property type="nucleotide sequence ID" value="XM_064854491.1"/>
</dbReference>
<evidence type="ECO:0000256" key="7">
    <source>
        <dbReference type="ARBA" id="ARBA00022989"/>
    </source>
</evidence>
<evidence type="ECO:0000256" key="10">
    <source>
        <dbReference type="PROSITE-ProRule" id="PRU00282"/>
    </source>
</evidence>
<evidence type="ECO:0000256" key="3">
    <source>
        <dbReference type="ARBA" id="ARBA00022448"/>
    </source>
</evidence>
<evidence type="ECO:0000256" key="2">
    <source>
        <dbReference type="ARBA" id="ARBA00006375"/>
    </source>
</evidence>
<keyword evidence="4 10" id="KW-0812">Transmembrane</keyword>
<feature type="repeat" description="Solcar" evidence="10">
    <location>
        <begin position="8"/>
        <end position="94"/>
    </location>
</feature>
<evidence type="ECO:0000256" key="6">
    <source>
        <dbReference type="ARBA" id="ARBA00022792"/>
    </source>
</evidence>
<keyword evidence="9 10" id="KW-0472">Membrane</keyword>
<evidence type="ECO:0000256" key="1">
    <source>
        <dbReference type="ARBA" id="ARBA00004225"/>
    </source>
</evidence>
<evidence type="ECO:0000256" key="4">
    <source>
        <dbReference type="ARBA" id="ARBA00022692"/>
    </source>
</evidence>
<dbReference type="SUPFAM" id="SSF103506">
    <property type="entry name" value="Mitochondrial carrier"/>
    <property type="match status" value="1"/>
</dbReference>
<evidence type="ECO:0000313" key="13">
    <source>
        <dbReference type="EMBL" id="KAK5058694.1"/>
    </source>
</evidence>
<comment type="similarity">
    <text evidence="2 11">Belongs to the mitochondrial carrier (TC 2.A.29) family.</text>
</comment>
<proteinExistence type="inferred from homology"/>
<dbReference type="Gene3D" id="1.50.40.10">
    <property type="entry name" value="Mitochondrial carrier domain"/>
    <property type="match status" value="1"/>
</dbReference>
<accession>A0AAV9NM71</accession>
<evidence type="ECO:0000256" key="5">
    <source>
        <dbReference type="ARBA" id="ARBA00022737"/>
    </source>
</evidence>
<evidence type="ECO:0000256" key="8">
    <source>
        <dbReference type="ARBA" id="ARBA00023128"/>
    </source>
</evidence>
<evidence type="ECO:0000256" key="9">
    <source>
        <dbReference type="ARBA" id="ARBA00023136"/>
    </source>
</evidence>
<dbReference type="GO" id="GO:0031966">
    <property type="term" value="C:mitochondrial membrane"/>
    <property type="evidence" value="ECO:0007669"/>
    <property type="project" value="UniProtKB-SubCell"/>
</dbReference>
<keyword evidence="7 12" id="KW-1133">Transmembrane helix</keyword>
<dbReference type="EMBL" id="JAVRRD010000005">
    <property type="protein sequence ID" value="KAK5058694.1"/>
    <property type="molecule type" value="Genomic_DNA"/>
</dbReference>
<dbReference type="AlphaFoldDB" id="A0AAV9NM71"/>
<dbReference type="GeneID" id="89979112"/>
<keyword evidence="3 11" id="KW-0813">Transport</keyword>
<sequence>MTTRWAEPSAFQSVLAGGVAGGAESLITYPTEFVKTKQQLAAKQGAHISPSRLLIDVVRREGFRPLYTGAGAFCLSNTSKSAVRFASFNFVRKHLPKDFSTGKISALGNMFAGLCAGIAESVTVLTPGENLKTKMIDNQAAGAASSYNSSWKTFRRIVDTEGVFALYRGVVPVSLKQSANAVVRFTTYQFLLEHIMDYSERQKTTLPLLAPAIAGGFAGIITVYCTMPFDVVKTKMQAIRGKSSYRGSFDCLQKIVAAHGIGILWKGTTPRLVRLSISGVLSFSIYEQVIALTSRSKADKDEMLGMQGGKILSS</sequence>
<name>A0AAV9NM71_9EURO</name>
<keyword evidence="5" id="KW-0677">Repeat</keyword>
<dbReference type="InterPro" id="IPR049563">
    <property type="entry name" value="TXTP-like"/>
</dbReference>
<feature type="transmembrane region" description="Helical" evidence="12">
    <location>
        <begin position="208"/>
        <end position="232"/>
    </location>
</feature>
<dbReference type="GO" id="GO:0071913">
    <property type="term" value="F:citrate secondary active transmembrane transporter activity"/>
    <property type="evidence" value="ECO:0007669"/>
    <property type="project" value="TreeGrafter"/>
</dbReference>
<dbReference type="InterPro" id="IPR023395">
    <property type="entry name" value="MCP_dom_sf"/>
</dbReference>
<dbReference type="PROSITE" id="PS50920">
    <property type="entry name" value="SOLCAR"/>
    <property type="match status" value="3"/>
</dbReference>
<evidence type="ECO:0000256" key="12">
    <source>
        <dbReference type="SAM" id="Phobius"/>
    </source>
</evidence>
<protein>
    <recommendedName>
        <fullName evidence="15">Mitochondrial thiamine pyrophosphate carrier 1</fullName>
    </recommendedName>
</protein>
<feature type="repeat" description="Solcar" evidence="10">
    <location>
        <begin position="206"/>
        <end position="292"/>
    </location>
</feature>
<dbReference type="InterPro" id="IPR018108">
    <property type="entry name" value="MCP_transmembrane"/>
</dbReference>
<dbReference type="PANTHER" id="PTHR45788">
    <property type="entry name" value="SUCCINATE/FUMARATE MITOCHONDRIAL TRANSPORTER-RELATED"/>
    <property type="match status" value="1"/>
</dbReference>
<dbReference type="GO" id="GO:0006843">
    <property type="term" value="P:mitochondrial citrate transmembrane transport"/>
    <property type="evidence" value="ECO:0007669"/>
    <property type="project" value="TreeGrafter"/>
</dbReference>
<comment type="caution">
    <text evidence="13">The sequence shown here is derived from an EMBL/GenBank/DDBJ whole genome shotgun (WGS) entry which is preliminary data.</text>
</comment>
<gene>
    <name evidence="13" type="ORF">LTR84_010958</name>
</gene>
<reference evidence="13 14" key="1">
    <citation type="submission" date="2023-08" db="EMBL/GenBank/DDBJ databases">
        <title>Black Yeasts Isolated from many extreme environments.</title>
        <authorList>
            <person name="Coleine C."/>
            <person name="Stajich J.E."/>
            <person name="Selbmann L."/>
        </authorList>
    </citation>
    <scope>NUCLEOTIDE SEQUENCE [LARGE SCALE GENOMIC DNA]</scope>
    <source>
        <strain evidence="13 14">CCFEE 5792</strain>
    </source>
</reference>
<feature type="repeat" description="Solcar" evidence="10">
    <location>
        <begin position="107"/>
        <end position="194"/>
    </location>
</feature>
<evidence type="ECO:0008006" key="15">
    <source>
        <dbReference type="Google" id="ProtNLM"/>
    </source>
</evidence>
<evidence type="ECO:0000313" key="14">
    <source>
        <dbReference type="Proteomes" id="UP001358417"/>
    </source>
</evidence>
<organism evidence="13 14">
    <name type="scientific">Exophiala bonariae</name>
    <dbReference type="NCBI Taxonomy" id="1690606"/>
    <lineage>
        <taxon>Eukaryota</taxon>
        <taxon>Fungi</taxon>
        <taxon>Dikarya</taxon>
        <taxon>Ascomycota</taxon>
        <taxon>Pezizomycotina</taxon>
        <taxon>Eurotiomycetes</taxon>
        <taxon>Chaetothyriomycetidae</taxon>
        <taxon>Chaetothyriales</taxon>
        <taxon>Herpotrichiellaceae</taxon>
        <taxon>Exophiala</taxon>
    </lineage>
</organism>
<keyword evidence="6" id="KW-0999">Mitochondrion inner membrane</keyword>
<comment type="subcellular location">
    <subcellularLocation>
        <location evidence="1">Mitochondrion membrane</location>
        <topology evidence="1">Multi-pass membrane protein</topology>
    </subcellularLocation>
</comment>
<dbReference type="Proteomes" id="UP001358417">
    <property type="component" value="Unassembled WGS sequence"/>
</dbReference>
<keyword evidence="8" id="KW-0496">Mitochondrion</keyword>